<evidence type="ECO:0000313" key="3">
    <source>
        <dbReference type="Proteomes" id="UP000233180"/>
    </source>
</evidence>
<proteinExistence type="predicted"/>
<feature type="region of interest" description="Disordered" evidence="1">
    <location>
        <begin position="23"/>
        <end position="44"/>
    </location>
</feature>
<feature type="region of interest" description="Disordered" evidence="1">
    <location>
        <begin position="59"/>
        <end position="79"/>
    </location>
</feature>
<reference evidence="2" key="3">
    <citation type="submission" date="2025-09" db="UniProtKB">
        <authorList>
            <consortium name="Ensembl"/>
        </authorList>
    </citation>
    <scope>IDENTIFICATION</scope>
</reference>
<reference evidence="2" key="2">
    <citation type="submission" date="2025-08" db="UniProtKB">
        <authorList>
            <consortium name="Ensembl"/>
        </authorList>
    </citation>
    <scope>IDENTIFICATION</scope>
</reference>
<sequence>MQAQAVGLLWLEARREGWVVGGGDRREAWSGTRSSSAETGGGGGQIAFFLEPWAPHGPLECSEQLSPSGPLCGGEVSRAGPVPLSHPSRGCTLDQSPNLSVATVLSGKVSLQHSCPLEPQNVTLFGNWVVADGIS</sequence>
<dbReference type="GeneTree" id="ENSGT00910000147090"/>
<dbReference type="OMA" id="AFFLEPW"/>
<accession>A0A2K6LC60</accession>
<evidence type="ECO:0000256" key="1">
    <source>
        <dbReference type="SAM" id="MobiDB-lite"/>
    </source>
</evidence>
<evidence type="ECO:0000313" key="2">
    <source>
        <dbReference type="Ensembl" id="ENSRBIP00000021098.1"/>
    </source>
</evidence>
<organism evidence="2 3">
    <name type="scientific">Rhinopithecus bieti</name>
    <name type="common">Black snub-nosed monkey</name>
    <name type="synonym">Pygathrix bieti</name>
    <dbReference type="NCBI Taxonomy" id="61621"/>
    <lineage>
        <taxon>Eukaryota</taxon>
        <taxon>Metazoa</taxon>
        <taxon>Chordata</taxon>
        <taxon>Craniata</taxon>
        <taxon>Vertebrata</taxon>
        <taxon>Euteleostomi</taxon>
        <taxon>Mammalia</taxon>
        <taxon>Eutheria</taxon>
        <taxon>Euarchontoglires</taxon>
        <taxon>Primates</taxon>
        <taxon>Haplorrhini</taxon>
        <taxon>Catarrhini</taxon>
        <taxon>Cercopithecidae</taxon>
        <taxon>Colobinae</taxon>
        <taxon>Rhinopithecus</taxon>
    </lineage>
</organism>
<dbReference type="Proteomes" id="UP000233180">
    <property type="component" value="Unassembled WGS sequence"/>
</dbReference>
<protein>
    <submittedName>
        <fullName evidence="2">Uncharacterized protein</fullName>
    </submittedName>
</protein>
<name>A0A2K6LC60_RHIBE</name>
<reference evidence="2 3" key="1">
    <citation type="submission" date="2016-06" db="EMBL/GenBank/DDBJ databases">
        <title>Genome of Rhinopithecus bieti.</title>
        <authorList>
            <person name="Wu"/>
            <person name="C.-I. and Zhang"/>
            <person name="Y."/>
        </authorList>
    </citation>
    <scope>NUCLEOTIDE SEQUENCE</scope>
</reference>
<keyword evidence="3" id="KW-1185">Reference proteome</keyword>
<dbReference type="Ensembl" id="ENSRBIT00000044981.1">
    <property type="protein sequence ID" value="ENSRBIP00000021098.1"/>
    <property type="gene ID" value="ENSRBIG00000034535.1"/>
</dbReference>
<dbReference type="AlphaFoldDB" id="A0A2K6LC60"/>